<sequence length="71" mass="7874">MTGPLFHLKEWLEDNDHTTAVLGSHLIRGFCLATLFSLNNVVNETNKGDTTTTITQAQHSSQIEGYRASKL</sequence>
<organism evidence="1 2">
    <name type="scientific">Portunus trituberculatus</name>
    <name type="common">Swimming crab</name>
    <name type="synonym">Neptunus trituberculatus</name>
    <dbReference type="NCBI Taxonomy" id="210409"/>
    <lineage>
        <taxon>Eukaryota</taxon>
        <taxon>Metazoa</taxon>
        <taxon>Ecdysozoa</taxon>
        <taxon>Arthropoda</taxon>
        <taxon>Crustacea</taxon>
        <taxon>Multicrustacea</taxon>
        <taxon>Malacostraca</taxon>
        <taxon>Eumalacostraca</taxon>
        <taxon>Eucarida</taxon>
        <taxon>Decapoda</taxon>
        <taxon>Pleocyemata</taxon>
        <taxon>Brachyura</taxon>
        <taxon>Eubrachyura</taxon>
        <taxon>Portunoidea</taxon>
        <taxon>Portunidae</taxon>
        <taxon>Portuninae</taxon>
        <taxon>Portunus</taxon>
    </lineage>
</organism>
<evidence type="ECO:0000313" key="2">
    <source>
        <dbReference type="Proteomes" id="UP000324222"/>
    </source>
</evidence>
<evidence type="ECO:0000313" key="1">
    <source>
        <dbReference type="EMBL" id="MPD00616.1"/>
    </source>
</evidence>
<accession>A0A5B7K169</accession>
<reference evidence="1 2" key="1">
    <citation type="submission" date="2019-05" db="EMBL/GenBank/DDBJ databases">
        <title>Another draft genome of Portunus trituberculatus and its Hox gene families provides insights of decapod evolution.</title>
        <authorList>
            <person name="Jeong J.-H."/>
            <person name="Song I."/>
            <person name="Kim S."/>
            <person name="Choi T."/>
            <person name="Kim D."/>
            <person name="Ryu S."/>
            <person name="Kim W."/>
        </authorList>
    </citation>
    <scope>NUCLEOTIDE SEQUENCE [LARGE SCALE GENOMIC DNA]</scope>
    <source>
        <tissue evidence="1">Muscle</tissue>
    </source>
</reference>
<dbReference type="EMBL" id="VSRR010123664">
    <property type="protein sequence ID" value="MPD00616.1"/>
    <property type="molecule type" value="Genomic_DNA"/>
</dbReference>
<gene>
    <name evidence="1" type="ORF">E2C01_096099</name>
</gene>
<dbReference type="Proteomes" id="UP000324222">
    <property type="component" value="Unassembled WGS sequence"/>
</dbReference>
<proteinExistence type="predicted"/>
<keyword evidence="2" id="KW-1185">Reference proteome</keyword>
<name>A0A5B7K169_PORTR</name>
<dbReference type="AlphaFoldDB" id="A0A5B7K169"/>
<comment type="caution">
    <text evidence="1">The sequence shown here is derived from an EMBL/GenBank/DDBJ whole genome shotgun (WGS) entry which is preliminary data.</text>
</comment>
<protein>
    <submittedName>
        <fullName evidence="1">Uncharacterized protein</fullName>
    </submittedName>
</protein>